<evidence type="ECO:0000313" key="2">
    <source>
        <dbReference type="EMBL" id="KUO42147.1"/>
    </source>
</evidence>
<proteinExistence type="predicted"/>
<dbReference type="CDD" id="cd11615">
    <property type="entry name" value="SAF_NeuB_like"/>
    <property type="match status" value="1"/>
</dbReference>
<dbReference type="InterPro" id="IPR006190">
    <property type="entry name" value="SAF_AFP_Neu5Ac"/>
</dbReference>
<evidence type="ECO:0000259" key="1">
    <source>
        <dbReference type="PROSITE" id="PS50844"/>
    </source>
</evidence>
<dbReference type="GO" id="GO:0016051">
    <property type="term" value="P:carbohydrate biosynthetic process"/>
    <property type="evidence" value="ECO:0007669"/>
    <property type="project" value="InterPro"/>
</dbReference>
<reference evidence="2 3" key="1">
    <citation type="journal article" date="2016" name="Nat. Microbiol.">
        <title>Genomic inference of the metabolism of cosmopolitan subsurface Archaea, Hadesarchaea.</title>
        <authorList>
            <person name="Baker B.J."/>
            <person name="Saw J.H."/>
            <person name="Lind A.E."/>
            <person name="Lazar C.S."/>
            <person name="Hinrichs K.-U."/>
            <person name="Teske A.P."/>
            <person name="Ettema T.J."/>
        </authorList>
    </citation>
    <scope>NUCLEOTIDE SEQUENCE [LARGE SCALE GENOMIC DNA]</scope>
</reference>
<dbReference type="PANTHER" id="PTHR42966">
    <property type="entry name" value="N-ACETYLNEURAMINATE SYNTHASE"/>
    <property type="match status" value="1"/>
</dbReference>
<dbReference type="Gene3D" id="3.90.1210.10">
    <property type="entry name" value="Antifreeze-like/N-acetylneuraminic acid synthase C-terminal domain"/>
    <property type="match status" value="1"/>
</dbReference>
<dbReference type="InterPro" id="IPR013132">
    <property type="entry name" value="PseI/NeuA/B-like_N"/>
</dbReference>
<dbReference type="InterPro" id="IPR013974">
    <property type="entry name" value="SAF"/>
</dbReference>
<dbReference type="Gene3D" id="3.20.20.70">
    <property type="entry name" value="Aldolase class I"/>
    <property type="match status" value="1"/>
</dbReference>
<dbReference type="InterPro" id="IPR051690">
    <property type="entry name" value="PseI-like"/>
</dbReference>
<gene>
    <name evidence="2" type="ORF">APZ16_03700</name>
</gene>
<dbReference type="InterPro" id="IPR036732">
    <property type="entry name" value="AFP_Neu5c_C_sf"/>
</dbReference>
<dbReference type="STRING" id="1776334.APZ16_03700"/>
<evidence type="ECO:0000313" key="3">
    <source>
        <dbReference type="Proteomes" id="UP000074294"/>
    </source>
</evidence>
<comment type="caution">
    <text evidence="2">The sequence shown here is derived from an EMBL/GenBank/DDBJ whole genome shotgun (WGS) entry which is preliminary data.</text>
</comment>
<dbReference type="SUPFAM" id="SSF51569">
    <property type="entry name" value="Aldolase"/>
    <property type="match status" value="1"/>
</dbReference>
<dbReference type="InterPro" id="IPR057736">
    <property type="entry name" value="SAF_PseI/NeuA/NeuB"/>
</dbReference>
<dbReference type="PANTHER" id="PTHR42966:SF1">
    <property type="entry name" value="SIALIC ACID SYNTHASE"/>
    <property type="match status" value="1"/>
</dbReference>
<protein>
    <recommendedName>
        <fullName evidence="1">AFP-like domain-containing protein</fullName>
    </recommendedName>
</protein>
<dbReference type="PROSITE" id="PS50844">
    <property type="entry name" value="AFP_LIKE"/>
    <property type="match status" value="1"/>
</dbReference>
<dbReference type="EMBL" id="LQMQ01000010">
    <property type="protein sequence ID" value="KUO42147.1"/>
    <property type="molecule type" value="Genomic_DNA"/>
</dbReference>
<dbReference type="Proteomes" id="UP000074294">
    <property type="component" value="Unassembled WGS sequence"/>
</dbReference>
<dbReference type="Pfam" id="PF03102">
    <property type="entry name" value="NeuB"/>
    <property type="match status" value="1"/>
</dbReference>
<dbReference type="SMART" id="SM00858">
    <property type="entry name" value="SAF"/>
    <property type="match status" value="1"/>
</dbReference>
<sequence>MKIKILKKIIGKNNPTFMIAEAGCNYEGDFKKAKEMVVAAAAAGADAIKFQTFIPEKLVTKTAPKFWDIPGCPGKTQYEEFKETPQLSFKEYRELKRIAEKHGIILFSTPSDEESADMLDKLGVPMYKIASMDITHVPLLKHVAKKRKPIIISTGASTIDEIKEAVKVIESAGNRKIILLHCITNYPTKVNDVNLNMMKHLMEVFPDYPVGYSDHTEMPKSKDIIIAAVAMGAKVIEKHFTFDKNRPGYDHKISADYEDLKEIIKSIRMVEIALGNEIKKPVASEEKARILARRSLVAAKDIPRGTTITREMIAVKRPGTGIEPKFLNTVIGKKAKKNIKEDEVITWEMIK</sequence>
<organism evidence="2 3">
    <name type="scientific">Hadarchaeum yellowstonense</name>
    <dbReference type="NCBI Taxonomy" id="1776334"/>
    <lineage>
        <taxon>Archaea</taxon>
        <taxon>Methanobacteriati</taxon>
        <taxon>Candidatus Hadarchaeota</taxon>
        <taxon>Candidatus Hadarchaeia</taxon>
        <taxon>Candidatus Hadarchaeales</taxon>
        <taxon>Candidatus Hadarchaeaceae</taxon>
        <taxon>Candidatus Hadarchaeum</taxon>
    </lineage>
</organism>
<dbReference type="AlphaFoldDB" id="A0A147K080"/>
<name>A0A147K080_HADYE</name>
<dbReference type="SUPFAM" id="SSF51269">
    <property type="entry name" value="AFP III-like domain"/>
    <property type="match status" value="1"/>
</dbReference>
<dbReference type="InterPro" id="IPR013785">
    <property type="entry name" value="Aldolase_TIM"/>
</dbReference>
<dbReference type="GO" id="GO:0047444">
    <property type="term" value="F:N-acylneuraminate-9-phosphate synthase activity"/>
    <property type="evidence" value="ECO:0007669"/>
    <property type="project" value="TreeGrafter"/>
</dbReference>
<accession>A0A147K080</accession>
<dbReference type="Pfam" id="PF08666">
    <property type="entry name" value="SAF"/>
    <property type="match status" value="1"/>
</dbReference>
<feature type="domain" description="AFP-like" evidence="1">
    <location>
        <begin position="295"/>
        <end position="351"/>
    </location>
</feature>